<feature type="region of interest" description="Disordered" evidence="1">
    <location>
        <begin position="215"/>
        <end position="254"/>
    </location>
</feature>
<sequence length="254" mass="27709">MDEGHSPPDPSDYSASDGVGLLRLKALQCAAVGCWLHCHSTLQLSRREARSAFRRGRGVRRGRRGEFGEEPRGVPNARSAGVPLRGFVWPPARALLRHSTVGCNLVVFLSVRPFASEWLLPVLYMTSACHRQMFFSTFFTFISSEYPGQLFATLSGFANVLAGLGTTLQTPLLATALRHLDGDFMVLLLVQLGFAILVLLSCILLWWRDTRRRPASPHDAPEHHGDATEPPAEAKAPALGAKPGSPVSKAMISL</sequence>
<proteinExistence type="predicted"/>
<keyword evidence="2" id="KW-1133">Transmembrane helix</keyword>
<organism evidence="3 4">
    <name type="scientific">Durusdinium trenchii</name>
    <dbReference type="NCBI Taxonomy" id="1381693"/>
    <lineage>
        <taxon>Eukaryota</taxon>
        <taxon>Sar</taxon>
        <taxon>Alveolata</taxon>
        <taxon>Dinophyceae</taxon>
        <taxon>Suessiales</taxon>
        <taxon>Symbiodiniaceae</taxon>
        <taxon>Durusdinium</taxon>
    </lineage>
</organism>
<reference evidence="3 4" key="1">
    <citation type="submission" date="2024-02" db="EMBL/GenBank/DDBJ databases">
        <authorList>
            <person name="Chen Y."/>
            <person name="Shah S."/>
            <person name="Dougan E. K."/>
            <person name="Thang M."/>
            <person name="Chan C."/>
        </authorList>
    </citation>
    <scope>NUCLEOTIDE SEQUENCE [LARGE SCALE GENOMIC DNA]</scope>
</reference>
<evidence type="ECO:0000256" key="2">
    <source>
        <dbReference type="SAM" id="Phobius"/>
    </source>
</evidence>
<feature type="compositionally biased region" description="Low complexity" evidence="1">
    <location>
        <begin position="229"/>
        <end position="246"/>
    </location>
</feature>
<accession>A0ABP0Q9U7</accession>
<keyword evidence="4" id="KW-1185">Reference proteome</keyword>
<protein>
    <submittedName>
        <fullName evidence="3">Desumoylating isopeptidase 2</fullName>
    </submittedName>
</protein>
<evidence type="ECO:0000313" key="3">
    <source>
        <dbReference type="EMBL" id="CAK9085006.1"/>
    </source>
</evidence>
<comment type="caution">
    <text evidence="3">The sequence shown here is derived from an EMBL/GenBank/DDBJ whole genome shotgun (WGS) entry which is preliminary data.</text>
</comment>
<feature type="transmembrane region" description="Helical" evidence="2">
    <location>
        <begin position="184"/>
        <end position="207"/>
    </location>
</feature>
<dbReference type="EMBL" id="CAXAMM010039240">
    <property type="protein sequence ID" value="CAK9085006.1"/>
    <property type="molecule type" value="Genomic_DNA"/>
</dbReference>
<keyword evidence="2" id="KW-0812">Transmembrane</keyword>
<dbReference type="SUPFAM" id="SSF103473">
    <property type="entry name" value="MFS general substrate transporter"/>
    <property type="match status" value="1"/>
</dbReference>
<name>A0ABP0Q9U7_9DINO</name>
<evidence type="ECO:0000256" key="1">
    <source>
        <dbReference type="SAM" id="MobiDB-lite"/>
    </source>
</evidence>
<keyword evidence="2" id="KW-0472">Membrane</keyword>
<feature type="region of interest" description="Disordered" evidence="1">
    <location>
        <begin position="55"/>
        <end position="75"/>
    </location>
</feature>
<gene>
    <name evidence="3" type="ORF">SCF082_LOCUS40281</name>
</gene>
<dbReference type="InterPro" id="IPR036259">
    <property type="entry name" value="MFS_trans_sf"/>
</dbReference>
<evidence type="ECO:0000313" key="4">
    <source>
        <dbReference type="Proteomes" id="UP001642464"/>
    </source>
</evidence>
<dbReference type="Proteomes" id="UP001642464">
    <property type="component" value="Unassembled WGS sequence"/>
</dbReference>